<dbReference type="SUPFAM" id="SSF56935">
    <property type="entry name" value="Porins"/>
    <property type="match status" value="1"/>
</dbReference>
<dbReference type="InterPro" id="IPR039426">
    <property type="entry name" value="TonB-dep_rcpt-like"/>
</dbReference>
<evidence type="ECO:0000256" key="3">
    <source>
        <dbReference type="ARBA" id="ARBA00022448"/>
    </source>
</evidence>
<dbReference type="PANTHER" id="PTHR30069">
    <property type="entry name" value="TONB-DEPENDENT OUTER MEMBRANE RECEPTOR"/>
    <property type="match status" value="1"/>
</dbReference>
<keyword evidence="5 11" id="KW-0812">Transmembrane</keyword>
<evidence type="ECO:0000256" key="8">
    <source>
        <dbReference type="ARBA" id="ARBA00023136"/>
    </source>
</evidence>
<reference evidence="16 17" key="1">
    <citation type="submission" date="2014-10" db="EMBL/GenBank/DDBJ databases">
        <authorList>
            <person name="Seo M.-J."/>
            <person name="Seok Y.J."/>
            <person name="Cha I.-T."/>
        </authorList>
    </citation>
    <scope>NUCLEOTIDE SEQUENCE [LARGE SCALE GENOMIC DNA]</scope>
    <source>
        <strain evidence="16 17">NEU</strain>
    </source>
</reference>
<dbReference type="GO" id="GO:0044718">
    <property type="term" value="P:siderophore transmembrane transport"/>
    <property type="evidence" value="ECO:0007669"/>
    <property type="project" value="TreeGrafter"/>
</dbReference>
<evidence type="ECO:0000256" key="4">
    <source>
        <dbReference type="ARBA" id="ARBA00022452"/>
    </source>
</evidence>
<protein>
    <submittedName>
        <fullName evidence="16">TonB dependent receptor family protein</fullName>
    </submittedName>
</protein>
<feature type="signal peptide" evidence="13">
    <location>
        <begin position="1"/>
        <end position="29"/>
    </location>
</feature>
<dbReference type="AlphaFoldDB" id="A0A1S2NAI4"/>
<comment type="similarity">
    <text evidence="2 11 12">Belongs to the TonB-dependent receptor family.</text>
</comment>
<keyword evidence="3 11" id="KW-0813">Transport</keyword>
<keyword evidence="7 12" id="KW-0798">TonB box</keyword>
<dbReference type="PROSITE" id="PS52016">
    <property type="entry name" value="TONB_DEPENDENT_REC_3"/>
    <property type="match status" value="1"/>
</dbReference>
<dbReference type="InterPro" id="IPR036942">
    <property type="entry name" value="Beta-barrel_TonB_sf"/>
</dbReference>
<evidence type="ECO:0000256" key="13">
    <source>
        <dbReference type="SAM" id="SignalP"/>
    </source>
</evidence>
<evidence type="ECO:0000256" key="12">
    <source>
        <dbReference type="RuleBase" id="RU003357"/>
    </source>
</evidence>
<evidence type="ECO:0000313" key="17">
    <source>
        <dbReference type="Proteomes" id="UP000180246"/>
    </source>
</evidence>
<evidence type="ECO:0000256" key="5">
    <source>
        <dbReference type="ARBA" id="ARBA00022692"/>
    </source>
</evidence>
<dbReference type="Pfam" id="PF07715">
    <property type="entry name" value="Plug"/>
    <property type="match status" value="1"/>
</dbReference>
<evidence type="ECO:0000259" key="14">
    <source>
        <dbReference type="Pfam" id="PF00593"/>
    </source>
</evidence>
<accession>A0A1S2NAI4</accession>
<comment type="subcellular location">
    <subcellularLocation>
        <location evidence="1 11">Cell outer membrane</location>
        <topology evidence="1 11">Multi-pass membrane protein</topology>
    </subcellularLocation>
</comment>
<evidence type="ECO:0000256" key="6">
    <source>
        <dbReference type="ARBA" id="ARBA00022729"/>
    </source>
</evidence>
<keyword evidence="8 11" id="KW-0472">Membrane</keyword>
<dbReference type="GO" id="GO:0015344">
    <property type="term" value="F:siderophore uptake transmembrane transporter activity"/>
    <property type="evidence" value="ECO:0007669"/>
    <property type="project" value="TreeGrafter"/>
</dbReference>
<name>A0A1S2NAI4_9BURK</name>
<proteinExistence type="inferred from homology"/>
<keyword evidence="9 16" id="KW-0675">Receptor</keyword>
<dbReference type="GO" id="GO:0009279">
    <property type="term" value="C:cell outer membrane"/>
    <property type="evidence" value="ECO:0007669"/>
    <property type="project" value="UniProtKB-SubCell"/>
</dbReference>
<gene>
    <name evidence="16" type="ORF">LO55_3017</name>
</gene>
<dbReference type="Gene3D" id="2.40.170.20">
    <property type="entry name" value="TonB-dependent receptor, beta-barrel domain"/>
    <property type="match status" value="1"/>
</dbReference>
<evidence type="ECO:0000259" key="15">
    <source>
        <dbReference type="Pfam" id="PF07715"/>
    </source>
</evidence>
<dbReference type="RefSeq" id="WP_071362056.1">
    <property type="nucleotide sequence ID" value="NZ_JRYB01000001.1"/>
</dbReference>
<keyword evidence="10 11" id="KW-0998">Cell outer membrane</keyword>
<evidence type="ECO:0000256" key="2">
    <source>
        <dbReference type="ARBA" id="ARBA00009810"/>
    </source>
</evidence>
<dbReference type="PANTHER" id="PTHR30069:SF29">
    <property type="entry name" value="HEMOGLOBIN AND HEMOGLOBIN-HAPTOGLOBIN-BINDING PROTEIN 1-RELATED"/>
    <property type="match status" value="1"/>
</dbReference>
<feature type="domain" description="TonB-dependent receptor plug" evidence="15">
    <location>
        <begin position="53"/>
        <end position="172"/>
    </location>
</feature>
<dbReference type="Gene3D" id="2.170.130.10">
    <property type="entry name" value="TonB-dependent receptor, plug domain"/>
    <property type="match status" value="1"/>
</dbReference>
<organism evidence="16 17">
    <name type="scientific">Massilia timonae</name>
    <dbReference type="NCBI Taxonomy" id="47229"/>
    <lineage>
        <taxon>Bacteria</taxon>
        <taxon>Pseudomonadati</taxon>
        <taxon>Pseudomonadota</taxon>
        <taxon>Betaproteobacteria</taxon>
        <taxon>Burkholderiales</taxon>
        <taxon>Oxalobacteraceae</taxon>
        <taxon>Telluria group</taxon>
        <taxon>Massilia</taxon>
    </lineage>
</organism>
<dbReference type="CDD" id="cd01347">
    <property type="entry name" value="ligand_gated_channel"/>
    <property type="match status" value="1"/>
</dbReference>
<dbReference type="Proteomes" id="UP000180246">
    <property type="component" value="Unassembled WGS sequence"/>
</dbReference>
<evidence type="ECO:0000256" key="9">
    <source>
        <dbReference type="ARBA" id="ARBA00023170"/>
    </source>
</evidence>
<evidence type="ECO:0000256" key="11">
    <source>
        <dbReference type="PROSITE-ProRule" id="PRU01360"/>
    </source>
</evidence>
<evidence type="ECO:0000256" key="7">
    <source>
        <dbReference type="ARBA" id="ARBA00023077"/>
    </source>
</evidence>
<dbReference type="InterPro" id="IPR037066">
    <property type="entry name" value="Plug_dom_sf"/>
</dbReference>
<comment type="caution">
    <text evidence="16">The sequence shown here is derived from an EMBL/GenBank/DDBJ whole genome shotgun (WGS) entry which is preliminary data.</text>
</comment>
<sequence length="757" mass="81267">MAATLPGLRRLPALFATTFACAFATQASAFDAPAAPDAPTPLDPIVITGQRLDKAGTVTVLDAAALTRQGVTDMQNMARYAPLVSVPGAASGSGNVWDGAGNTGFNIRGVEGNRVGLDLDGIELPEAAPKPDASTLNGFGVGRDYVDPETLRSVTIQSGTAPAGAGAQGLGGNVSFVTKAPEDYVSETRPTYAEYKFGSNRANDMRMHALTGAAQSGALKALAVLVHRDGKELDSTGSAPLNPDDWDSDALLAKLSWTPWSGHRFTATIDAFRAQHDREYDNKQGALYPEGATQAGRTRRDRFGIDHLYQGAGAWFDTLESRLYIQDSEVEDITTARYITGGQPVLRHIATSFDNRSVGLASNASKRLGSHDLAYGISVEQTDTARPWREDRTVVNSGAQQVTNKNRMADMRSLRFSAFARADVALSSWASITPGLRYNWRELEPNSTDNYAIGIPNAGRELKKETDSYLTPSLGLTARLAPNLETYLQYSRGTRLPTAAERTGTYDSLSYTGTGNAYAVIGNPNLDKETSNAFELGLKGQVARGLRLHAALFNTRYKNLIEYASQPADPVNYPNITFGLFRPENVGSARTWGGELTLDADLGQWNPSFKGGRLTLASGVQRSKAKNSRTGLESELASTLPKKTSLIAAWIDPAQRGGISLAAVHTRAKQAERDVIGGVNTTFFAVPSSTVLDLTGYWNINAHASITAGVYNLADKKYWDYASSRSLPAATTAITAADIERQARPGRHAAVTLKLVY</sequence>
<keyword evidence="6 13" id="KW-0732">Signal</keyword>
<evidence type="ECO:0000313" key="16">
    <source>
        <dbReference type="EMBL" id="OIJ41800.1"/>
    </source>
</evidence>
<evidence type="ECO:0000256" key="1">
    <source>
        <dbReference type="ARBA" id="ARBA00004571"/>
    </source>
</evidence>
<evidence type="ECO:0000256" key="10">
    <source>
        <dbReference type="ARBA" id="ARBA00023237"/>
    </source>
</evidence>
<dbReference type="InterPro" id="IPR000531">
    <property type="entry name" value="Beta-barrel_TonB"/>
</dbReference>
<dbReference type="Pfam" id="PF00593">
    <property type="entry name" value="TonB_dep_Rec_b-barrel"/>
    <property type="match status" value="1"/>
</dbReference>
<dbReference type="InterPro" id="IPR012910">
    <property type="entry name" value="Plug_dom"/>
</dbReference>
<keyword evidence="4 11" id="KW-1134">Transmembrane beta strand</keyword>
<feature type="chain" id="PRO_5010284160" evidence="13">
    <location>
        <begin position="30"/>
        <end position="757"/>
    </location>
</feature>
<dbReference type="EMBL" id="JRYB01000001">
    <property type="protein sequence ID" value="OIJ41800.1"/>
    <property type="molecule type" value="Genomic_DNA"/>
</dbReference>
<feature type="domain" description="TonB-dependent receptor-like beta-barrel" evidence="14">
    <location>
        <begin position="256"/>
        <end position="713"/>
    </location>
</feature>